<dbReference type="GO" id="GO:0016020">
    <property type="term" value="C:membrane"/>
    <property type="evidence" value="ECO:0007669"/>
    <property type="project" value="UniProtKB-SubCell"/>
</dbReference>
<organism evidence="7 8">
    <name type="scientific">Pyronema omphalodes (strain CBS 100304)</name>
    <name type="common">Pyronema confluens</name>
    <dbReference type="NCBI Taxonomy" id="1076935"/>
    <lineage>
        <taxon>Eukaryota</taxon>
        <taxon>Fungi</taxon>
        <taxon>Dikarya</taxon>
        <taxon>Ascomycota</taxon>
        <taxon>Pezizomycotina</taxon>
        <taxon>Pezizomycetes</taxon>
        <taxon>Pezizales</taxon>
        <taxon>Pyronemataceae</taxon>
        <taxon>Pyronema</taxon>
    </lineage>
</organism>
<feature type="chain" id="PRO_5004651865" description="Magnesium transport protein CorA acc. no" evidence="6">
    <location>
        <begin position="22"/>
        <end position="502"/>
    </location>
</feature>
<accession>U4LWN8</accession>
<dbReference type="eggNOG" id="ENOG502R8IW">
    <property type="taxonomic scope" value="Eukaryota"/>
</dbReference>
<evidence type="ECO:0008006" key="9">
    <source>
        <dbReference type="Google" id="ProtNLM"/>
    </source>
</evidence>
<keyword evidence="6" id="KW-0732">Signal</keyword>
<dbReference type="SUPFAM" id="SSF144083">
    <property type="entry name" value="Magnesium transport protein CorA, transmembrane region"/>
    <property type="match status" value="1"/>
</dbReference>
<feature type="signal peptide" evidence="6">
    <location>
        <begin position="1"/>
        <end position="21"/>
    </location>
</feature>
<reference evidence="7 8" key="1">
    <citation type="journal article" date="2013" name="PLoS Genet.">
        <title>The genome and development-dependent transcriptomes of Pyronema confluens: a window into fungal evolution.</title>
        <authorList>
            <person name="Traeger S."/>
            <person name="Altegoer F."/>
            <person name="Freitag M."/>
            <person name="Gabaldon T."/>
            <person name="Kempken F."/>
            <person name="Kumar A."/>
            <person name="Marcet-Houben M."/>
            <person name="Poggeler S."/>
            <person name="Stajich J.E."/>
            <person name="Nowrousian M."/>
        </authorList>
    </citation>
    <scope>NUCLEOTIDE SEQUENCE [LARGE SCALE GENOMIC DNA]</scope>
    <source>
        <strain evidence="8">CBS 100304</strain>
        <tissue evidence="7">Vegetative mycelium</tissue>
    </source>
</reference>
<evidence type="ECO:0000256" key="6">
    <source>
        <dbReference type="SAM" id="SignalP"/>
    </source>
</evidence>
<dbReference type="EMBL" id="HF936260">
    <property type="protein sequence ID" value="CCX33938.1"/>
    <property type="molecule type" value="Genomic_DNA"/>
</dbReference>
<dbReference type="STRING" id="1076935.U4LWN8"/>
<proteinExistence type="predicted"/>
<dbReference type="InterPro" id="IPR045863">
    <property type="entry name" value="CorA_TM1_TM2"/>
</dbReference>
<dbReference type="AlphaFoldDB" id="U4LWN8"/>
<protein>
    <recommendedName>
        <fullName evidence="9">Magnesium transport protein CorA acc. no</fullName>
    </recommendedName>
</protein>
<sequence>MYPLSLFFVFSSLFGCLDSSAQYPLNPDTSFITPQYIKTSSISQATPPSHPLSGDMSNFNLQHKKRIPLSLGADQSGTPGIYASLYQQALDRARFLPQAAGYIEGWCYTNPDSSDPDYAVIDENHLPVGRIEGWIDGENGIPEPEDNMKRVGGFRLLITYSTNPTKKSQGFGRDIPYTRSTFENLVEKFKLPKQSLELVSNSSSGVFAHTLNLTTGLIHYWDWYSGLFNMFLSLLRSDPGRCMNPYFFPITFLKAHNWWSESFRSHLNDLMTSFADLDDYEAGNISDTDGLGGGPGGKSERDIRNTMNEISRFIHNLPTENSHAVFQGNTCEMLLKELEGKKGQEELYEVLGLLRFQIAGHTEAIGNLRTRIEARNSMLYNRMSQTESRLNYQIAKAARMDSYDMRAIALLTTFFLPGTFIATFFGAQLVKFDDINSAMKIYWALTIPLTFLVVSAWQFWSWMHKRHDSAKESGGRDAQPVEMVQREKGVQRTWSSHNTSLI</sequence>
<gene>
    <name evidence="7" type="ORF">PCON_02201</name>
</gene>
<keyword evidence="3 5" id="KW-1133">Transmembrane helix</keyword>
<dbReference type="Proteomes" id="UP000018144">
    <property type="component" value="Unassembled WGS sequence"/>
</dbReference>
<evidence type="ECO:0000256" key="5">
    <source>
        <dbReference type="SAM" id="Phobius"/>
    </source>
</evidence>
<evidence type="ECO:0000313" key="8">
    <source>
        <dbReference type="Proteomes" id="UP000018144"/>
    </source>
</evidence>
<evidence type="ECO:0000256" key="4">
    <source>
        <dbReference type="ARBA" id="ARBA00023136"/>
    </source>
</evidence>
<comment type="subcellular location">
    <subcellularLocation>
        <location evidence="1">Membrane</location>
        <topology evidence="1">Multi-pass membrane protein</topology>
    </subcellularLocation>
</comment>
<keyword evidence="2 5" id="KW-0812">Transmembrane</keyword>
<evidence type="ECO:0000256" key="2">
    <source>
        <dbReference type="ARBA" id="ARBA00022692"/>
    </source>
</evidence>
<evidence type="ECO:0000313" key="7">
    <source>
        <dbReference type="EMBL" id="CCX33938.1"/>
    </source>
</evidence>
<keyword evidence="4 5" id="KW-0472">Membrane</keyword>
<name>U4LWN8_PYROM</name>
<keyword evidence="8" id="KW-1185">Reference proteome</keyword>
<evidence type="ECO:0000256" key="1">
    <source>
        <dbReference type="ARBA" id="ARBA00004141"/>
    </source>
</evidence>
<feature type="transmembrane region" description="Helical" evidence="5">
    <location>
        <begin position="407"/>
        <end position="429"/>
    </location>
</feature>
<dbReference type="OrthoDB" id="1046782at2759"/>
<dbReference type="Gene3D" id="1.20.58.340">
    <property type="entry name" value="Magnesium transport protein CorA, transmembrane region"/>
    <property type="match status" value="1"/>
</dbReference>
<feature type="transmembrane region" description="Helical" evidence="5">
    <location>
        <begin position="441"/>
        <end position="460"/>
    </location>
</feature>
<evidence type="ECO:0000256" key="3">
    <source>
        <dbReference type="ARBA" id="ARBA00022989"/>
    </source>
</evidence>